<sequence length="123" mass="13610">MSAITIQQMADRVAELLEERLRIKGAGLAAKLQKGGRQLPRRVRAAAQDLAEAAMRAKNPKLLMMIDEEAVATNYDICLKHLSALNRWDRRKGFLIGVTTSILFSLLVVAGLVLAVMVWRGLL</sequence>
<proteinExistence type="predicted"/>
<evidence type="ECO:0000313" key="3">
    <source>
        <dbReference type="Proteomes" id="UP000648908"/>
    </source>
</evidence>
<feature type="transmembrane region" description="Helical" evidence="1">
    <location>
        <begin position="94"/>
        <end position="119"/>
    </location>
</feature>
<dbReference type="EMBL" id="JAESVN010000005">
    <property type="protein sequence ID" value="MBL4918163.1"/>
    <property type="molecule type" value="Genomic_DNA"/>
</dbReference>
<organism evidence="2 3">
    <name type="scientific">Szabonella alba</name>
    <dbReference type="NCBI Taxonomy" id="2804194"/>
    <lineage>
        <taxon>Bacteria</taxon>
        <taxon>Pseudomonadati</taxon>
        <taxon>Pseudomonadota</taxon>
        <taxon>Alphaproteobacteria</taxon>
        <taxon>Rhodobacterales</taxon>
        <taxon>Paracoccaceae</taxon>
        <taxon>Szabonella</taxon>
    </lineage>
</organism>
<protein>
    <submittedName>
        <fullName evidence="2">Uncharacterized protein</fullName>
    </submittedName>
</protein>
<keyword evidence="1" id="KW-0812">Transmembrane</keyword>
<dbReference type="Proteomes" id="UP000648908">
    <property type="component" value="Unassembled WGS sequence"/>
</dbReference>
<dbReference type="RefSeq" id="WP_202689154.1">
    <property type="nucleotide sequence ID" value="NZ_JAESVN010000005.1"/>
</dbReference>
<gene>
    <name evidence="2" type="ORF">JL811_13120</name>
</gene>
<evidence type="ECO:0000256" key="1">
    <source>
        <dbReference type="SAM" id="Phobius"/>
    </source>
</evidence>
<dbReference type="AlphaFoldDB" id="A0A8K0VDF9"/>
<keyword evidence="3" id="KW-1185">Reference proteome</keyword>
<evidence type="ECO:0000313" key="2">
    <source>
        <dbReference type="EMBL" id="MBL4918163.1"/>
    </source>
</evidence>
<reference evidence="2" key="1">
    <citation type="submission" date="2021-01" db="EMBL/GenBank/DDBJ databases">
        <title>Tabrizicola alba sp. nov. a motile alkaliphilic bacterium isolated from a soda lake.</title>
        <authorList>
            <person name="Szuroczki S."/>
            <person name="Abbaszade G."/>
            <person name="Schumann P."/>
            <person name="Toth E."/>
        </authorList>
    </citation>
    <scope>NUCLEOTIDE SEQUENCE</scope>
    <source>
        <strain evidence="2">DMG-N-6</strain>
    </source>
</reference>
<keyword evidence="1" id="KW-1133">Transmembrane helix</keyword>
<comment type="caution">
    <text evidence="2">The sequence shown here is derived from an EMBL/GenBank/DDBJ whole genome shotgun (WGS) entry which is preliminary data.</text>
</comment>
<name>A0A8K0VDF9_9RHOB</name>
<accession>A0A8K0VDF9</accession>
<keyword evidence="1" id="KW-0472">Membrane</keyword>